<name>A0A1G4Q3W9_9HYPH</name>
<dbReference type="EMBL" id="FMTM01000001">
    <property type="protein sequence ID" value="SCW39157.1"/>
    <property type="molecule type" value="Genomic_DNA"/>
</dbReference>
<dbReference type="RefSeq" id="WP_092584008.1">
    <property type="nucleotide sequence ID" value="NZ_FMTM01000001.1"/>
</dbReference>
<evidence type="ECO:0000313" key="1">
    <source>
        <dbReference type="EMBL" id="SCW39157.1"/>
    </source>
</evidence>
<organism evidence="1 2">
    <name type="scientific">Rhizobium mongolense subsp. loessense</name>
    <dbReference type="NCBI Taxonomy" id="158890"/>
    <lineage>
        <taxon>Bacteria</taxon>
        <taxon>Pseudomonadati</taxon>
        <taxon>Pseudomonadota</taxon>
        <taxon>Alphaproteobacteria</taxon>
        <taxon>Hyphomicrobiales</taxon>
        <taxon>Rhizobiaceae</taxon>
        <taxon>Rhizobium/Agrobacterium group</taxon>
        <taxon>Rhizobium</taxon>
    </lineage>
</organism>
<proteinExistence type="predicted"/>
<accession>A0A1G4Q3W9</accession>
<evidence type="ECO:0000313" key="2">
    <source>
        <dbReference type="Proteomes" id="UP000199542"/>
    </source>
</evidence>
<sequence length="96" mass="10681">MSARTFQQTNEEETEDAVTVRIFAVDGETVAEADWPRVSDGETIYGPALGNALPFPVALDVAEDAKRRFHFSKILIHIHDPSLWKEEWGSLTPPSA</sequence>
<gene>
    <name evidence="1" type="ORF">SAMN02927900_01302</name>
</gene>
<reference evidence="1 2" key="1">
    <citation type="submission" date="2016-10" db="EMBL/GenBank/DDBJ databases">
        <authorList>
            <person name="de Groot N.N."/>
        </authorList>
    </citation>
    <scope>NUCLEOTIDE SEQUENCE [LARGE SCALE GENOMIC DNA]</scope>
    <source>
        <strain evidence="1 2">CGMCC 1.3401</strain>
    </source>
</reference>
<protein>
    <submittedName>
        <fullName evidence="1">Uncharacterized protein</fullName>
    </submittedName>
</protein>
<dbReference type="AlphaFoldDB" id="A0A1G4Q3W9"/>
<dbReference type="Proteomes" id="UP000199542">
    <property type="component" value="Unassembled WGS sequence"/>
</dbReference>